<keyword evidence="1" id="KW-0175">Coiled coil</keyword>
<dbReference type="EMBL" id="CP032152">
    <property type="protein sequence ID" value="AXY67283.2"/>
    <property type="molecule type" value="Genomic_DNA"/>
</dbReference>
<evidence type="ECO:0000313" key="3">
    <source>
        <dbReference type="Proteomes" id="UP000261812"/>
    </source>
</evidence>
<proteinExistence type="predicted"/>
<feature type="coiled-coil region" evidence="1">
    <location>
        <begin position="104"/>
        <end position="208"/>
    </location>
</feature>
<accession>A0A3B7M9I3</accession>
<evidence type="ECO:0000313" key="2">
    <source>
        <dbReference type="EMBL" id="AXY67283.2"/>
    </source>
</evidence>
<reference evidence="3" key="1">
    <citation type="submission" date="2018-09" db="EMBL/GenBank/DDBJ databases">
        <title>Complete genome sequence of thermophilic cyanobacteria strain Thermosynechococcus elongatus PKUAC-SCTE542.</title>
        <authorList>
            <person name="Liang Y."/>
            <person name="Tang J."/>
            <person name="Daroch M."/>
        </authorList>
    </citation>
    <scope>NUCLEOTIDE SEQUENCE [LARGE SCALE GENOMIC DNA]</scope>
    <source>
        <strain evidence="3">E542</strain>
    </source>
</reference>
<sequence>MKKTNLQRVPAIAGLAGAIVGLLLQQTTIAVASLSVSVSIVSLENERKIRQNTERLKAIQSLKNHLASLESQVIEVSGFEKVQQEYTAIVGHFKSKFEASEKHISQLRQNYEVITNQLQSLLILSNQFENLRQRFEDLQNLIQILQKNAFTYSDLNEISQKFDSIEQTNDFLNEAILKVKKQLFSIDNTVLENLRQQAVQDIQSLQEKYGLILKTVNNLKNSLSIELSSLGSQVKEISPVVFSFKDQFSEDAFLTQQQVQELIQKTITNILPIESKMIFEYEDIYDKFIHIINNSSGSLYIICACIGNTFSDIVSVLKCFLEKDSSNKLHVAFGYQVSLKRAAVSNEGNNQLELYQLRQNFPQQVNLQIMKASQKSSIYGTHAKFIVGKDVALIGIYNFLNRSKNVQEAVIETRNRYIIQELVEGFKKYAVVPESIGVNLRQDP</sequence>
<dbReference type="KEGG" id="tsq:D3A95_01180"/>
<evidence type="ECO:0000256" key="1">
    <source>
        <dbReference type="SAM" id="Coils"/>
    </source>
</evidence>
<dbReference type="AlphaFoldDB" id="A0A3B7M9I3"/>
<gene>
    <name evidence="2" type="ORF">D3A95_01180</name>
</gene>
<dbReference type="RefSeq" id="WP_181495625.1">
    <property type="nucleotide sequence ID" value="NZ_CP032152.1"/>
</dbReference>
<keyword evidence="3" id="KW-1185">Reference proteome</keyword>
<dbReference type="Proteomes" id="UP000261812">
    <property type="component" value="Chromosome"/>
</dbReference>
<name>A0A3B7M9I3_9CYAN</name>
<organism evidence="2 3">
    <name type="scientific">Thermosynechococcus sichuanensis E542</name>
    <dbReference type="NCBI Taxonomy" id="2016101"/>
    <lineage>
        <taxon>Bacteria</taxon>
        <taxon>Bacillati</taxon>
        <taxon>Cyanobacteriota</taxon>
        <taxon>Cyanophyceae</taxon>
        <taxon>Acaryochloridales</taxon>
        <taxon>Thermosynechococcaceae</taxon>
        <taxon>Thermosynechococcus</taxon>
        <taxon>Thermosynechococcus sichuanensis</taxon>
    </lineage>
</organism>
<protein>
    <submittedName>
        <fullName evidence="2">Uncharacterized protein</fullName>
    </submittedName>
</protein>